<dbReference type="Gene3D" id="1.10.287.370">
    <property type="match status" value="1"/>
</dbReference>
<sequence length="140" mass="16556">MELERSQCEKYRKFATERLQNDYEQIIKVINKIMDEVKEYEALLLFINKAKSLDPNQPLKMQISIGKNVFCETVIDKWDHIIVRLSDDVFAELTMKRAEEFVPKKIALLNERVTFHENQAYSIRARIHLILSSVKQLESL</sequence>
<accession>A0A0N5CJQ9</accession>
<reference evidence="2 3" key="2">
    <citation type="submission" date="2018-11" db="EMBL/GenBank/DDBJ databases">
        <authorList>
            <consortium name="Pathogen Informatics"/>
        </authorList>
    </citation>
    <scope>NUCLEOTIDE SEQUENCE [LARGE SCALE GENOMIC DNA]</scope>
</reference>
<gene>
    <name evidence="2" type="ORF">TCLT_LOCUS274</name>
</gene>
<dbReference type="Proteomes" id="UP000276776">
    <property type="component" value="Unassembled WGS sequence"/>
</dbReference>
<evidence type="ECO:0000313" key="4">
    <source>
        <dbReference type="WBParaSite" id="TCLT_0000027301-mRNA-1"/>
    </source>
</evidence>
<dbReference type="CDD" id="cd23158">
    <property type="entry name" value="Prefoldin_UXT"/>
    <property type="match status" value="1"/>
</dbReference>
<comment type="subunit">
    <text evidence="1">Heterohexamer of two PFD-alpha type and four PFD-beta type subunits.</text>
</comment>
<dbReference type="WBParaSite" id="TCLT_0000027301-mRNA-1">
    <property type="protein sequence ID" value="TCLT_0000027301-mRNA-1"/>
    <property type="gene ID" value="TCLT_0000027301"/>
</dbReference>
<keyword evidence="3" id="KW-1185">Reference proteome</keyword>
<protein>
    <submittedName>
        <fullName evidence="4">Protein UXT homolog</fullName>
    </submittedName>
</protein>
<evidence type="ECO:0000256" key="1">
    <source>
        <dbReference type="ARBA" id="ARBA00011695"/>
    </source>
</evidence>
<dbReference type="InterPro" id="IPR009053">
    <property type="entry name" value="Prefoldin"/>
</dbReference>
<dbReference type="AlphaFoldDB" id="A0A0N5CJQ9"/>
<dbReference type="EMBL" id="UYYF01000017">
    <property type="protein sequence ID" value="VDM95179.1"/>
    <property type="molecule type" value="Genomic_DNA"/>
</dbReference>
<dbReference type="InterPro" id="IPR004127">
    <property type="entry name" value="Prefoldin_subunit_alpha"/>
</dbReference>
<evidence type="ECO:0000313" key="3">
    <source>
        <dbReference type="Proteomes" id="UP000276776"/>
    </source>
</evidence>
<proteinExistence type="predicted"/>
<reference evidence="4" key="1">
    <citation type="submission" date="2017-02" db="UniProtKB">
        <authorList>
            <consortium name="WormBaseParasite"/>
        </authorList>
    </citation>
    <scope>IDENTIFICATION</scope>
</reference>
<evidence type="ECO:0000313" key="2">
    <source>
        <dbReference type="EMBL" id="VDM95179.1"/>
    </source>
</evidence>
<dbReference type="SUPFAM" id="SSF46579">
    <property type="entry name" value="Prefoldin"/>
    <property type="match status" value="1"/>
</dbReference>
<dbReference type="OrthoDB" id="433124at2759"/>
<name>A0A0N5CJQ9_THECL</name>
<dbReference type="STRING" id="103827.A0A0N5CJQ9"/>
<organism evidence="4">
    <name type="scientific">Thelazia callipaeda</name>
    <name type="common">Oriental eyeworm</name>
    <name type="synonym">Parasitic nematode</name>
    <dbReference type="NCBI Taxonomy" id="103827"/>
    <lineage>
        <taxon>Eukaryota</taxon>
        <taxon>Metazoa</taxon>
        <taxon>Ecdysozoa</taxon>
        <taxon>Nematoda</taxon>
        <taxon>Chromadorea</taxon>
        <taxon>Rhabditida</taxon>
        <taxon>Spirurina</taxon>
        <taxon>Spiruromorpha</taxon>
        <taxon>Thelazioidea</taxon>
        <taxon>Thelaziidae</taxon>
        <taxon>Thelazia</taxon>
    </lineage>
</organism>
<dbReference type="OMA" id="ATMNFIM"/>
<dbReference type="Pfam" id="PF02996">
    <property type="entry name" value="Prefoldin"/>
    <property type="match status" value="1"/>
</dbReference>